<evidence type="ECO:0000259" key="8">
    <source>
        <dbReference type="Pfam" id="PF04104"/>
    </source>
</evidence>
<dbReference type="InParanoid" id="G0QR44"/>
<dbReference type="eggNOG" id="KOG2267">
    <property type="taxonomic scope" value="Eukaryota"/>
</dbReference>
<proteinExistence type="predicted"/>
<dbReference type="GeneID" id="14908471"/>
<keyword evidence="7" id="KW-0411">Iron-sulfur</keyword>
<evidence type="ECO:0000256" key="3">
    <source>
        <dbReference type="ARBA" id="ARBA00022515"/>
    </source>
</evidence>
<keyword evidence="3" id="KW-0639">Primosome</keyword>
<organism evidence="9 10">
    <name type="scientific">Ichthyophthirius multifiliis</name>
    <name type="common">White spot disease agent</name>
    <name type="synonym">Ich</name>
    <dbReference type="NCBI Taxonomy" id="5932"/>
    <lineage>
        <taxon>Eukaryota</taxon>
        <taxon>Sar</taxon>
        <taxon>Alveolata</taxon>
        <taxon>Ciliophora</taxon>
        <taxon>Intramacronucleata</taxon>
        <taxon>Oligohymenophorea</taxon>
        <taxon>Hymenostomatida</taxon>
        <taxon>Ophryoglenina</taxon>
        <taxon>Ichthyophthirius</taxon>
    </lineage>
</organism>
<dbReference type="InterPro" id="IPR007238">
    <property type="entry name" value="DNA_primase_lsu_euk/arc"/>
</dbReference>
<evidence type="ECO:0000256" key="7">
    <source>
        <dbReference type="ARBA" id="ARBA00023014"/>
    </source>
</evidence>
<keyword evidence="2" id="KW-0004">4Fe-4S</keyword>
<dbReference type="PANTHER" id="PTHR10537:SF3">
    <property type="entry name" value="DNA PRIMASE LARGE SUBUNIT"/>
    <property type="match status" value="1"/>
</dbReference>
<evidence type="ECO:0000256" key="6">
    <source>
        <dbReference type="ARBA" id="ARBA00023004"/>
    </source>
</evidence>
<evidence type="ECO:0000313" key="9">
    <source>
        <dbReference type="EMBL" id="EGR32312.1"/>
    </source>
</evidence>
<dbReference type="GO" id="GO:0005658">
    <property type="term" value="C:alpha DNA polymerase:primase complex"/>
    <property type="evidence" value="ECO:0007669"/>
    <property type="project" value="TreeGrafter"/>
</dbReference>
<accession>G0QR44</accession>
<comment type="cofactor">
    <cofactor evidence="1">
        <name>[4Fe-4S] cluster</name>
        <dbReference type="ChEBI" id="CHEBI:49883"/>
    </cofactor>
</comment>
<dbReference type="GO" id="GO:0051539">
    <property type="term" value="F:4 iron, 4 sulfur cluster binding"/>
    <property type="evidence" value="ECO:0007669"/>
    <property type="project" value="UniProtKB-KW"/>
</dbReference>
<feature type="domain" description="DNA primase large subunit C-terminal" evidence="8">
    <location>
        <begin position="75"/>
        <end position="264"/>
    </location>
</feature>
<keyword evidence="10" id="KW-1185">Reference proteome</keyword>
<dbReference type="AlphaFoldDB" id="G0QR44"/>
<dbReference type="Proteomes" id="UP000008983">
    <property type="component" value="Unassembled WGS sequence"/>
</dbReference>
<evidence type="ECO:0000256" key="4">
    <source>
        <dbReference type="ARBA" id="ARBA00022705"/>
    </source>
</evidence>
<evidence type="ECO:0000256" key="2">
    <source>
        <dbReference type="ARBA" id="ARBA00022485"/>
    </source>
</evidence>
<dbReference type="GO" id="GO:0006270">
    <property type="term" value="P:DNA replication initiation"/>
    <property type="evidence" value="ECO:0007669"/>
    <property type="project" value="TreeGrafter"/>
</dbReference>
<dbReference type="PANTHER" id="PTHR10537">
    <property type="entry name" value="DNA PRIMASE LARGE SUBUNIT"/>
    <property type="match status" value="1"/>
</dbReference>
<evidence type="ECO:0000313" key="10">
    <source>
        <dbReference type="Proteomes" id="UP000008983"/>
    </source>
</evidence>
<dbReference type="STRING" id="857967.G0QR44"/>
<keyword evidence="6" id="KW-0408">Iron</keyword>
<dbReference type="GO" id="GO:0006269">
    <property type="term" value="P:DNA replication, synthesis of primer"/>
    <property type="evidence" value="ECO:0007669"/>
    <property type="project" value="UniProtKB-KW"/>
</dbReference>
<evidence type="ECO:0000256" key="1">
    <source>
        <dbReference type="ARBA" id="ARBA00001966"/>
    </source>
</evidence>
<reference evidence="9 10" key="1">
    <citation type="submission" date="2011-07" db="EMBL/GenBank/DDBJ databases">
        <authorList>
            <person name="Coyne R."/>
            <person name="Brami D."/>
            <person name="Johnson J."/>
            <person name="Hostetler J."/>
            <person name="Hannick L."/>
            <person name="Clark T."/>
            <person name="Cassidy-Hanley D."/>
            <person name="Inman J."/>
        </authorList>
    </citation>
    <scope>NUCLEOTIDE SEQUENCE [LARGE SCALE GENOMIC DNA]</scope>
    <source>
        <strain evidence="9 10">G5</strain>
    </source>
</reference>
<dbReference type="GO" id="GO:0046872">
    <property type="term" value="F:metal ion binding"/>
    <property type="evidence" value="ECO:0007669"/>
    <property type="project" value="UniProtKB-KW"/>
</dbReference>
<dbReference type="EMBL" id="GL983721">
    <property type="protein sequence ID" value="EGR32312.1"/>
    <property type="molecule type" value="Genomic_DNA"/>
</dbReference>
<dbReference type="Pfam" id="PF04104">
    <property type="entry name" value="DNA_primase_lrg"/>
    <property type="match status" value="1"/>
</dbReference>
<keyword evidence="5" id="KW-0479">Metal-binding</keyword>
<dbReference type="RefSeq" id="XP_004035798.1">
    <property type="nucleotide sequence ID" value="XM_004035750.1"/>
</dbReference>
<dbReference type="InterPro" id="IPR058560">
    <property type="entry name" value="DNA_primase_C"/>
</dbReference>
<keyword evidence="4" id="KW-0235">DNA replication</keyword>
<evidence type="ECO:0000256" key="5">
    <source>
        <dbReference type="ARBA" id="ARBA00022723"/>
    </source>
</evidence>
<name>G0QR44_ICHMU</name>
<sequence length="302" mass="36388">MKSRDKKYLIQDIYESRLYEEMKILQQKFINNGNKIDDERLMFLQDLHKMEIIEDSQQYSSAQLRMNEIDRLQKRGDMPPCMTYLIQGLNDNHHLKHFGRLQLGLFLKGAGLSLNEALHFWRQKFSKFTEDQFKKNYEYNIKHNYGKQGKHTDYTPMSCQKILSYNPLSDEYHGCPFKVMETNKLKNWLKIYYKINDNQYYDIEKFKKLKTFKQYFFFNIILFINKQKLACRELFKIKNTPLDKKSNLDQKIVDKIGTHPNVYFEQALRINEPGRFEDSSIINKKDNNSQKINSKNKMDLEF</sequence>
<gene>
    <name evidence="9" type="ORF">IMG5_088440</name>
</gene>
<protein>
    <recommendedName>
        <fullName evidence="8">DNA primase large subunit C-terminal domain-containing protein</fullName>
    </recommendedName>
</protein>
<dbReference type="OrthoDB" id="421393at2759"/>